<sequence>TNQYVLVDIIKPDQSCLFVNDEIKVYSGGIPLYSFLKHGTSIVIGNITIVAKDLQPISKVEFYIGVKLVYNQ</sequence>
<accession>X1CEK8</accession>
<feature type="non-terminal residue" evidence="1">
    <location>
        <position position="1"/>
    </location>
</feature>
<comment type="caution">
    <text evidence="1">The sequence shown here is derived from an EMBL/GenBank/DDBJ whole genome shotgun (WGS) entry which is preliminary data.</text>
</comment>
<reference evidence="1" key="1">
    <citation type="journal article" date="2014" name="Front. Microbiol.">
        <title>High frequency of phylogenetically diverse reductive dehalogenase-homologous genes in deep subseafloor sedimentary metagenomes.</title>
        <authorList>
            <person name="Kawai M."/>
            <person name="Futagami T."/>
            <person name="Toyoda A."/>
            <person name="Takaki Y."/>
            <person name="Nishi S."/>
            <person name="Hori S."/>
            <person name="Arai W."/>
            <person name="Tsubouchi T."/>
            <person name="Morono Y."/>
            <person name="Uchiyama I."/>
            <person name="Ito T."/>
            <person name="Fujiyama A."/>
            <person name="Inagaki F."/>
            <person name="Takami H."/>
        </authorList>
    </citation>
    <scope>NUCLEOTIDE SEQUENCE</scope>
    <source>
        <strain evidence="1">Expedition CK06-06</strain>
    </source>
</reference>
<dbReference type="EMBL" id="BART01035890">
    <property type="protein sequence ID" value="GAH06072.1"/>
    <property type="molecule type" value="Genomic_DNA"/>
</dbReference>
<organism evidence="1">
    <name type="scientific">marine sediment metagenome</name>
    <dbReference type="NCBI Taxonomy" id="412755"/>
    <lineage>
        <taxon>unclassified sequences</taxon>
        <taxon>metagenomes</taxon>
        <taxon>ecological metagenomes</taxon>
    </lineage>
</organism>
<name>X1CEK8_9ZZZZ</name>
<gene>
    <name evidence="1" type="ORF">S01H4_60752</name>
</gene>
<dbReference type="AlphaFoldDB" id="X1CEK8"/>
<protein>
    <submittedName>
        <fullName evidence="1">Uncharacterized protein</fullName>
    </submittedName>
</protein>
<evidence type="ECO:0000313" key="1">
    <source>
        <dbReference type="EMBL" id="GAH06072.1"/>
    </source>
</evidence>
<proteinExistence type="predicted"/>